<feature type="domain" description="Phosphoribosyltransferase" evidence="1">
    <location>
        <begin position="59"/>
        <end position="264"/>
    </location>
</feature>
<reference evidence="2" key="1">
    <citation type="submission" date="2023-06" db="EMBL/GenBank/DDBJ databases">
        <title>Survivors Of The Sea: Transcriptome response of Skeletonema marinoi to long-term dormancy.</title>
        <authorList>
            <person name="Pinder M.I.M."/>
            <person name="Kourtchenko O."/>
            <person name="Robertson E.K."/>
            <person name="Larsson T."/>
            <person name="Maumus F."/>
            <person name="Osuna-Cruz C.M."/>
            <person name="Vancaester E."/>
            <person name="Stenow R."/>
            <person name="Vandepoele K."/>
            <person name="Ploug H."/>
            <person name="Bruchert V."/>
            <person name="Godhe A."/>
            <person name="Topel M."/>
        </authorList>
    </citation>
    <scope>NUCLEOTIDE SEQUENCE</scope>
    <source>
        <strain evidence="2">R05AC</strain>
    </source>
</reference>
<dbReference type="CDD" id="cd06223">
    <property type="entry name" value="PRTases_typeI"/>
    <property type="match status" value="1"/>
</dbReference>
<dbReference type="InterPro" id="IPR000836">
    <property type="entry name" value="PRTase_dom"/>
</dbReference>
<dbReference type="InterPro" id="IPR029057">
    <property type="entry name" value="PRTase-like"/>
</dbReference>
<protein>
    <submittedName>
        <fullName evidence="2">Uracil phosphoribosyltransferase</fullName>
        <ecNumber evidence="2">2.4.2.9</ecNumber>
    </submittedName>
</protein>
<evidence type="ECO:0000313" key="3">
    <source>
        <dbReference type="Proteomes" id="UP001224775"/>
    </source>
</evidence>
<dbReference type="GO" id="GO:0004845">
    <property type="term" value="F:uracil phosphoribosyltransferase activity"/>
    <property type="evidence" value="ECO:0007669"/>
    <property type="project" value="UniProtKB-EC"/>
</dbReference>
<accession>A0AAD9DE58</accession>
<evidence type="ECO:0000259" key="1">
    <source>
        <dbReference type="Pfam" id="PF14681"/>
    </source>
</evidence>
<keyword evidence="3" id="KW-1185">Reference proteome</keyword>
<evidence type="ECO:0000313" key="2">
    <source>
        <dbReference type="EMBL" id="KAK1744326.1"/>
    </source>
</evidence>
<dbReference type="EC" id="2.4.2.9" evidence="2"/>
<organism evidence="2 3">
    <name type="scientific">Skeletonema marinoi</name>
    <dbReference type="NCBI Taxonomy" id="267567"/>
    <lineage>
        <taxon>Eukaryota</taxon>
        <taxon>Sar</taxon>
        <taxon>Stramenopiles</taxon>
        <taxon>Ochrophyta</taxon>
        <taxon>Bacillariophyta</taxon>
        <taxon>Coscinodiscophyceae</taxon>
        <taxon>Thalassiosirophycidae</taxon>
        <taxon>Thalassiosirales</taxon>
        <taxon>Skeletonemataceae</taxon>
        <taxon>Skeletonema</taxon>
        <taxon>Skeletonema marinoi-dohrnii complex</taxon>
    </lineage>
</organism>
<keyword evidence="2" id="KW-0808">Transferase</keyword>
<dbReference type="Pfam" id="PF14681">
    <property type="entry name" value="UPRTase"/>
    <property type="match status" value="1"/>
</dbReference>
<dbReference type="AlphaFoldDB" id="A0AAD9DE58"/>
<keyword evidence="2" id="KW-0328">Glycosyltransferase</keyword>
<dbReference type="Gene3D" id="3.40.50.2020">
    <property type="match status" value="1"/>
</dbReference>
<sequence length="290" mass="31638">MLRHHSSLDPMSPPSANMIMEEEKKAKDATSTTTTELLPSSPAKVLPTFIAPYGPNVHVSKHPVLSHKLSILRSSSTSPSSFRQALREITFHLGYEATSTLSTKDIPITVPGTSHNHIDAIGSRISDKVALIPILRSGLGMVDPMLELVNNATVHHIGMYRSKSLMPVQYYNRLPKTCDVDVAYVMDPLIATSATIISVVSILKRWGVPQIHVMSVIASKVGLSELLKYHPDVRVTIGTVDEELSEDGNLVPGLGDAGDRLFGTNEEDEEDLVHISKRKRTMSVASETEG</sequence>
<dbReference type="NCBIfam" id="NF001097">
    <property type="entry name" value="PRK00129.1"/>
    <property type="match status" value="1"/>
</dbReference>
<gene>
    <name evidence="2" type="ORF">QTG54_004859</name>
</gene>
<dbReference type="SUPFAM" id="SSF53271">
    <property type="entry name" value="PRTase-like"/>
    <property type="match status" value="1"/>
</dbReference>
<proteinExistence type="predicted"/>
<name>A0AAD9DE58_9STRA</name>
<comment type="caution">
    <text evidence="2">The sequence shown here is derived from an EMBL/GenBank/DDBJ whole genome shotgun (WGS) entry which is preliminary data.</text>
</comment>
<dbReference type="Proteomes" id="UP001224775">
    <property type="component" value="Unassembled WGS sequence"/>
</dbReference>
<dbReference type="EMBL" id="JATAAI010000007">
    <property type="protein sequence ID" value="KAK1744326.1"/>
    <property type="molecule type" value="Genomic_DNA"/>
</dbReference>